<dbReference type="AlphaFoldDB" id="A0A8H7V843"/>
<keyword evidence="3" id="KW-1185">Reference proteome</keyword>
<name>A0A8H7V843_9FUNG</name>
<protein>
    <submittedName>
        <fullName evidence="2">Uncharacterized protein</fullName>
    </submittedName>
</protein>
<evidence type="ECO:0000313" key="2">
    <source>
        <dbReference type="EMBL" id="KAG2210725.1"/>
    </source>
</evidence>
<proteinExistence type="predicted"/>
<accession>A0A8H7V843</accession>
<organism evidence="2 3">
    <name type="scientific">Circinella minor</name>
    <dbReference type="NCBI Taxonomy" id="1195481"/>
    <lineage>
        <taxon>Eukaryota</taxon>
        <taxon>Fungi</taxon>
        <taxon>Fungi incertae sedis</taxon>
        <taxon>Mucoromycota</taxon>
        <taxon>Mucoromycotina</taxon>
        <taxon>Mucoromycetes</taxon>
        <taxon>Mucorales</taxon>
        <taxon>Lichtheimiaceae</taxon>
        <taxon>Circinella</taxon>
    </lineage>
</organism>
<dbReference type="Proteomes" id="UP000646827">
    <property type="component" value="Unassembled WGS sequence"/>
</dbReference>
<feature type="region of interest" description="Disordered" evidence="1">
    <location>
        <begin position="1"/>
        <end position="25"/>
    </location>
</feature>
<dbReference type="EMBL" id="JAEPRB010000890">
    <property type="protein sequence ID" value="KAG2210725.1"/>
    <property type="molecule type" value="Genomic_DNA"/>
</dbReference>
<reference evidence="2 3" key="1">
    <citation type="submission" date="2020-12" db="EMBL/GenBank/DDBJ databases">
        <title>Metabolic potential, ecology and presence of endohyphal bacteria is reflected in genomic diversity of Mucoromycotina.</title>
        <authorList>
            <person name="Muszewska A."/>
            <person name="Okrasinska A."/>
            <person name="Steczkiewicz K."/>
            <person name="Drgas O."/>
            <person name="Orlowska M."/>
            <person name="Perlinska-Lenart U."/>
            <person name="Aleksandrzak-Piekarczyk T."/>
            <person name="Szatraj K."/>
            <person name="Zielenkiewicz U."/>
            <person name="Pilsyk S."/>
            <person name="Malc E."/>
            <person name="Mieczkowski P."/>
            <person name="Kruszewska J.S."/>
            <person name="Biernat P."/>
            <person name="Pawlowska J."/>
        </authorList>
    </citation>
    <scope>NUCLEOTIDE SEQUENCE [LARGE SCALE GENOMIC DNA]</scope>
    <source>
        <strain evidence="2 3">CBS 142.35</strain>
    </source>
</reference>
<sequence length="73" mass="8302">MQSFITANTTSTWASTNEPTTPITVSDKRECGNKWNSDEDCQLVKAYLEIATDEVKGKNQDSAKFWDCIFDEF</sequence>
<gene>
    <name evidence="2" type="ORF">INT45_003906</name>
</gene>
<evidence type="ECO:0000313" key="3">
    <source>
        <dbReference type="Proteomes" id="UP000646827"/>
    </source>
</evidence>
<comment type="caution">
    <text evidence="2">The sequence shown here is derived from an EMBL/GenBank/DDBJ whole genome shotgun (WGS) entry which is preliminary data.</text>
</comment>
<evidence type="ECO:0000256" key="1">
    <source>
        <dbReference type="SAM" id="MobiDB-lite"/>
    </source>
</evidence>
<feature type="compositionally biased region" description="Low complexity" evidence="1">
    <location>
        <begin position="1"/>
        <end position="17"/>
    </location>
</feature>